<dbReference type="RefSeq" id="WP_253190228.1">
    <property type="nucleotide sequence ID" value="NZ_FSRU01000002.1"/>
</dbReference>
<dbReference type="PANTHER" id="PTHR43214">
    <property type="entry name" value="TWO-COMPONENT RESPONSE REGULATOR"/>
    <property type="match status" value="1"/>
</dbReference>
<evidence type="ECO:0000256" key="2">
    <source>
        <dbReference type="ARBA" id="ARBA00023125"/>
    </source>
</evidence>
<organism evidence="6 7">
    <name type="scientific">Paraburkholderia phenazinium</name>
    <dbReference type="NCBI Taxonomy" id="60549"/>
    <lineage>
        <taxon>Bacteria</taxon>
        <taxon>Pseudomonadati</taxon>
        <taxon>Pseudomonadota</taxon>
        <taxon>Betaproteobacteria</taxon>
        <taxon>Burkholderiales</taxon>
        <taxon>Burkholderiaceae</taxon>
        <taxon>Paraburkholderia</taxon>
    </lineage>
</organism>
<dbReference type="InterPro" id="IPR058245">
    <property type="entry name" value="NreC/VraR/RcsB-like_REC"/>
</dbReference>
<gene>
    <name evidence="6" type="ORF">SAMN05444165_5912</name>
</gene>
<evidence type="ECO:0000259" key="5">
    <source>
        <dbReference type="PROSITE" id="PS50110"/>
    </source>
</evidence>
<dbReference type="Pfam" id="PF00196">
    <property type="entry name" value="GerE"/>
    <property type="match status" value="1"/>
</dbReference>
<dbReference type="GO" id="GO:0000160">
    <property type="term" value="P:phosphorelay signal transduction system"/>
    <property type="evidence" value="ECO:0007669"/>
    <property type="project" value="InterPro"/>
</dbReference>
<dbReference type="GO" id="GO:0006355">
    <property type="term" value="P:regulation of DNA-templated transcription"/>
    <property type="evidence" value="ECO:0007669"/>
    <property type="project" value="InterPro"/>
</dbReference>
<dbReference type="InterPro" id="IPR000792">
    <property type="entry name" value="Tscrpt_reg_LuxR_C"/>
</dbReference>
<evidence type="ECO:0000256" key="3">
    <source>
        <dbReference type="PROSITE-ProRule" id="PRU00169"/>
    </source>
</evidence>
<dbReference type="InterPro" id="IPR016032">
    <property type="entry name" value="Sig_transdc_resp-reg_C-effctor"/>
</dbReference>
<dbReference type="Proteomes" id="UP000185151">
    <property type="component" value="Unassembled WGS sequence"/>
</dbReference>
<evidence type="ECO:0000259" key="4">
    <source>
        <dbReference type="PROSITE" id="PS50043"/>
    </source>
</evidence>
<dbReference type="EMBL" id="FSRU01000002">
    <property type="protein sequence ID" value="SIO63616.1"/>
    <property type="molecule type" value="Genomic_DNA"/>
</dbReference>
<dbReference type="InterPro" id="IPR039420">
    <property type="entry name" value="WalR-like"/>
</dbReference>
<feature type="domain" description="HTH luxR-type" evidence="4">
    <location>
        <begin position="149"/>
        <end position="214"/>
    </location>
</feature>
<dbReference type="PROSITE" id="PS50043">
    <property type="entry name" value="HTH_LUXR_2"/>
    <property type="match status" value="1"/>
</dbReference>
<dbReference type="SMART" id="SM00448">
    <property type="entry name" value="REC"/>
    <property type="match status" value="1"/>
</dbReference>
<dbReference type="SUPFAM" id="SSF52172">
    <property type="entry name" value="CheY-like"/>
    <property type="match status" value="1"/>
</dbReference>
<keyword evidence="2" id="KW-0238">DNA-binding</keyword>
<dbReference type="Gene3D" id="3.40.50.2300">
    <property type="match status" value="1"/>
</dbReference>
<name>A0A1N6L4M5_9BURK</name>
<dbReference type="SUPFAM" id="SSF46894">
    <property type="entry name" value="C-terminal effector domain of the bipartite response regulators"/>
    <property type="match status" value="1"/>
</dbReference>
<dbReference type="InterPro" id="IPR011006">
    <property type="entry name" value="CheY-like_superfamily"/>
</dbReference>
<evidence type="ECO:0000313" key="6">
    <source>
        <dbReference type="EMBL" id="SIO63616.1"/>
    </source>
</evidence>
<accession>A0A1N6L4M5</accession>
<dbReference type="AlphaFoldDB" id="A0A1N6L4M5"/>
<dbReference type="Pfam" id="PF00072">
    <property type="entry name" value="Response_reg"/>
    <property type="match status" value="1"/>
</dbReference>
<evidence type="ECO:0000256" key="1">
    <source>
        <dbReference type="ARBA" id="ARBA00022553"/>
    </source>
</evidence>
<keyword evidence="7" id="KW-1185">Reference proteome</keyword>
<feature type="modified residue" description="4-aspartylphosphate" evidence="3">
    <location>
        <position position="56"/>
    </location>
</feature>
<keyword evidence="1 3" id="KW-0597">Phosphoprotein</keyword>
<dbReference type="GO" id="GO:0003677">
    <property type="term" value="F:DNA binding"/>
    <property type="evidence" value="ECO:0007669"/>
    <property type="project" value="UniProtKB-KW"/>
</dbReference>
<dbReference type="PROSITE" id="PS50110">
    <property type="entry name" value="RESPONSE_REGULATORY"/>
    <property type="match status" value="1"/>
</dbReference>
<dbReference type="InterPro" id="IPR001789">
    <property type="entry name" value="Sig_transdc_resp-reg_receiver"/>
</dbReference>
<proteinExistence type="predicted"/>
<feature type="domain" description="Response regulatory" evidence="5">
    <location>
        <begin position="5"/>
        <end position="126"/>
    </location>
</feature>
<dbReference type="CDD" id="cd17535">
    <property type="entry name" value="REC_NarL-like"/>
    <property type="match status" value="1"/>
</dbReference>
<dbReference type="SMART" id="SM00421">
    <property type="entry name" value="HTH_LUXR"/>
    <property type="match status" value="1"/>
</dbReference>
<protein>
    <submittedName>
        <fullName evidence="6">Two component transcriptional regulator, LuxR family</fullName>
    </submittedName>
</protein>
<sequence length="216" mass="23268">MVNLRVIVADDHPFVLLGVRSALAAHGDITIAGEAASPSVLIDLLRRVACDVLVTDLTMPEVTGPAEDGLRLIRRLRRDWPALRIVVLTSLTHTAILRSVVSDGAVSMLNKTEPMDELVAAIRSASAGQTHISRSILEALAGLDSEPDGMLQMRNLSPRELEVIGMFAQGLSISEIAQALGRDVRTVSRQKRFAMTKLGIANDPGLFAFVRAHGSF</sequence>
<dbReference type="CDD" id="cd06170">
    <property type="entry name" value="LuxR_C_like"/>
    <property type="match status" value="1"/>
</dbReference>
<reference evidence="6 7" key="1">
    <citation type="submission" date="2016-11" db="EMBL/GenBank/DDBJ databases">
        <authorList>
            <person name="Jaros S."/>
            <person name="Januszkiewicz K."/>
            <person name="Wedrychowicz H."/>
        </authorList>
    </citation>
    <scope>NUCLEOTIDE SEQUENCE [LARGE SCALE GENOMIC DNA]</scope>
    <source>
        <strain evidence="6 7">GAS95</strain>
    </source>
</reference>
<evidence type="ECO:0000313" key="7">
    <source>
        <dbReference type="Proteomes" id="UP000185151"/>
    </source>
</evidence>
<dbReference type="PANTHER" id="PTHR43214:SF17">
    <property type="entry name" value="TRANSCRIPTIONAL REGULATORY PROTEIN RCSB"/>
    <property type="match status" value="1"/>
</dbReference>
<dbReference type="PRINTS" id="PR00038">
    <property type="entry name" value="HTHLUXR"/>
</dbReference>